<proteinExistence type="predicted"/>
<evidence type="ECO:0000313" key="1">
    <source>
        <dbReference type="EMBL" id="GIY29240.1"/>
    </source>
</evidence>
<gene>
    <name evidence="1" type="ORF">CDAR_206681</name>
</gene>
<keyword evidence="2" id="KW-1185">Reference proteome</keyword>
<dbReference type="Proteomes" id="UP001054837">
    <property type="component" value="Unassembled WGS sequence"/>
</dbReference>
<name>A0AAV4SA10_9ARAC</name>
<protein>
    <submittedName>
        <fullName evidence="1">Uncharacterized protein</fullName>
    </submittedName>
</protein>
<evidence type="ECO:0000313" key="2">
    <source>
        <dbReference type="Proteomes" id="UP001054837"/>
    </source>
</evidence>
<comment type="caution">
    <text evidence="1">The sequence shown here is derived from an EMBL/GenBank/DDBJ whole genome shotgun (WGS) entry which is preliminary data.</text>
</comment>
<sequence length="109" mass="12569">MKIILQHDKSMNILTLHSRTKPKICNAAKQRYYLTNRLPIADKQRTKKADAISPVNYSSNGSLLRYQRCHSPETNNTESSRYLLPFLAYFTAQSALLCAWQYPGFDTQI</sequence>
<organism evidence="1 2">
    <name type="scientific">Caerostris darwini</name>
    <dbReference type="NCBI Taxonomy" id="1538125"/>
    <lineage>
        <taxon>Eukaryota</taxon>
        <taxon>Metazoa</taxon>
        <taxon>Ecdysozoa</taxon>
        <taxon>Arthropoda</taxon>
        <taxon>Chelicerata</taxon>
        <taxon>Arachnida</taxon>
        <taxon>Araneae</taxon>
        <taxon>Araneomorphae</taxon>
        <taxon>Entelegynae</taxon>
        <taxon>Araneoidea</taxon>
        <taxon>Araneidae</taxon>
        <taxon>Caerostris</taxon>
    </lineage>
</organism>
<reference evidence="1 2" key="1">
    <citation type="submission" date="2021-06" db="EMBL/GenBank/DDBJ databases">
        <title>Caerostris darwini draft genome.</title>
        <authorList>
            <person name="Kono N."/>
            <person name="Arakawa K."/>
        </authorList>
    </citation>
    <scope>NUCLEOTIDE SEQUENCE [LARGE SCALE GENOMIC DNA]</scope>
</reference>
<dbReference type="AlphaFoldDB" id="A0AAV4SA10"/>
<accession>A0AAV4SA10</accession>
<dbReference type="EMBL" id="BPLQ01007290">
    <property type="protein sequence ID" value="GIY29240.1"/>
    <property type="molecule type" value="Genomic_DNA"/>
</dbReference>